<dbReference type="PANTHER" id="PTHR24104:SF25">
    <property type="entry name" value="PROTEIN LIN-41"/>
    <property type="match status" value="1"/>
</dbReference>
<dbReference type="Gene3D" id="2.40.10.500">
    <property type="match status" value="1"/>
</dbReference>
<proteinExistence type="predicted"/>
<dbReference type="Gene3D" id="2.120.10.30">
    <property type="entry name" value="TolB, C-terminal domain"/>
    <property type="match status" value="4"/>
</dbReference>
<comment type="caution">
    <text evidence="4">The sequence shown here is derived from an EMBL/GenBank/DDBJ whole genome shotgun (WGS) entry which is preliminary data.</text>
</comment>
<dbReference type="InterPro" id="IPR026444">
    <property type="entry name" value="Secre_tail"/>
</dbReference>
<dbReference type="InterPro" id="IPR011042">
    <property type="entry name" value="6-blade_b-propeller_TolB-like"/>
</dbReference>
<dbReference type="GO" id="GO:0008270">
    <property type="term" value="F:zinc ion binding"/>
    <property type="evidence" value="ECO:0007669"/>
    <property type="project" value="UniProtKB-KW"/>
</dbReference>
<dbReference type="Proteomes" id="UP001241110">
    <property type="component" value="Unassembled WGS sequence"/>
</dbReference>
<protein>
    <submittedName>
        <fullName evidence="4">T9SS type A sorting domain-containing protein</fullName>
    </submittedName>
</protein>
<evidence type="ECO:0000256" key="1">
    <source>
        <dbReference type="ARBA" id="ARBA00022737"/>
    </source>
</evidence>
<dbReference type="PROSITE" id="PS51125">
    <property type="entry name" value="NHL"/>
    <property type="match status" value="4"/>
</dbReference>
<dbReference type="NCBIfam" id="TIGR04183">
    <property type="entry name" value="Por_Secre_tail"/>
    <property type="match status" value="1"/>
</dbReference>
<feature type="repeat" description="NHL" evidence="2">
    <location>
        <begin position="583"/>
        <end position="626"/>
    </location>
</feature>
<sequence length="726" mass="81233">MMYFYSGNVLTYFQTLWGHVSTLRKIVLSFFLLLTCFCYSSFGQVKYQFKGYLGPGLPLLSVGSTDIDSKNNIYAVRTLPYAHVLKFDPQGRLLSIIDSTNIPDHTFIHPKQIRIGKKGNLYVLDYKLQCIFKFDSTQKFLQKIMLLEQGDSHLRYLNMALDQQENIYLVSYNLPAYVAKFDSQGNLLMKFGSTGKEAGQFNVPGGLTVDLAGNIYVADDMNHRIQKFDSKGNFLIQFGSSGVGNDQFNKPHYIDVDADGNLYIVDYPSVPRVRVRKFDSQGHFIKQIGSAGDSIGQYQQIADIRLDNRGHIYVATIGGAISPYNPVWGGVQKYDVEGNFITKYGLDMYTQFEGPEDLATDADNNIYMVDRFNYQIDKFNTQGKILQSIEAPIRGRNGYGTGGIALDKEKNIYIISLYDITNYRENQIQKFSPEGELLTRIGVAQNDADMLRYPTNMAIDKAGNIFVVDQGKDRIAKFNSDGQILSYFGSTGSGDGQFRYPHGITLDAKENIYILENGEYGGNVRIQKFDPNGNFLLKFGSKGTGDGQFSFPSDLIVDKSGTILVVDRDKHCVQAFDSTGKFVTRFGSYGVQDGRLYSPIRLALDSTGNVYISESGNRRISIFYRDTTGPDVDTTVTGIDPSQIYADIVLYPNPSNGQFTIDYSKATIRVDRIDVINNLGQKVFTKSLPPYAGKQTSIDIPNLTPGLYTVLLTTSQSSFIKKLIIK</sequence>
<dbReference type="InterPro" id="IPR001258">
    <property type="entry name" value="NHL_repeat"/>
</dbReference>
<dbReference type="RefSeq" id="WP_313985491.1">
    <property type="nucleotide sequence ID" value="NZ_JASJOS010000014.1"/>
</dbReference>
<feature type="repeat" description="NHL" evidence="2">
    <location>
        <begin position="188"/>
        <end position="231"/>
    </location>
</feature>
<feature type="repeat" description="NHL" evidence="2">
    <location>
        <begin position="485"/>
        <end position="532"/>
    </location>
</feature>
<evidence type="ECO:0000256" key="2">
    <source>
        <dbReference type="PROSITE-ProRule" id="PRU00504"/>
    </source>
</evidence>
<gene>
    <name evidence="4" type="ORF">QNI16_27805</name>
</gene>
<name>A0AAE3U8S4_9BACT</name>
<dbReference type="EMBL" id="JASJOS010000014">
    <property type="protein sequence ID" value="MDJ1484334.1"/>
    <property type="molecule type" value="Genomic_DNA"/>
</dbReference>
<dbReference type="SUPFAM" id="SSF101898">
    <property type="entry name" value="NHL repeat"/>
    <property type="match status" value="2"/>
</dbReference>
<reference evidence="4" key="1">
    <citation type="submission" date="2023-05" db="EMBL/GenBank/DDBJ databases">
        <authorList>
            <person name="Zhang X."/>
        </authorList>
    </citation>
    <scope>NUCLEOTIDE SEQUENCE</scope>
    <source>
        <strain evidence="4">YF14B1</strain>
    </source>
</reference>
<dbReference type="SUPFAM" id="SSF63829">
    <property type="entry name" value="Calcium-dependent phosphotriesterase"/>
    <property type="match status" value="1"/>
</dbReference>
<dbReference type="Pfam" id="PF01436">
    <property type="entry name" value="NHL"/>
    <property type="match status" value="2"/>
</dbReference>
<evidence type="ECO:0000313" key="5">
    <source>
        <dbReference type="Proteomes" id="UP001241110"/>
    </source>
</evidence>
<accession>A0AAE3U8S4</accession>
<feature type="repeat" description="NHL" evidence="2">
    <location>
        <begin position="536"/>
        <end position="579"/>
    </location>
</feature>
<dbReference type="InterPro" id="IPR050952">
    <property type="entry name" value="TRIM-NHL_E3_ligases"/>
</dbReference>
<dbReference type="Pfam" id="PF18962">
    <property type="entry name" value="Por_Secre_tail"/>
    <property type="match status" value="1"/>
</dbReference>
<dbReference type="AlphaFoldDB" id="A0AAE3U8S4"/>
<feature type="domain" description="Secretion system C-terminal sorting" evidence="3">
    <location>
        <begin position="650"/>
        <end position="725"/>
    </location>
</feature>
<dbReference type="CDD" id="cd05819">
    <property type="entry name" value="NHL"/>
    <property type="match status" value="1"/>
</dbReference>
<dbReference type="PANTHER" id="PTHR24104">
    <property type="entry name" value="E3 UBIQUITIN-PROTEIN LIGASE NHLRC1-RELATED"/>
    <property type="match status" value="1"/>
</dbReference>
<keyword evidence="1" id="KW-0677">Repeat</keyword>
<evidence type="ECO:0000259" key="3">
    <source>
        <dbReference type="Pfam" id="PF18962"/>
    </source>
</evidence>
<evidence type="ECO:0000313" key="4">
    <source>
        <dbReference type="EMBL" id="MDJ1484334.1"/>
    </source>
</evidence>
<organism evidence="4 5">
    <name type="scientific">Xanthocytophaga flava</name>
    <dbReference type="NCBI Taxonomy" id="3048013"/>
    <lineage>
        <taxon>Bacteria</taxon>
        <taxon>Pseudomonadati</taxon>
        <taxon>Bacteroidota</taxon>
        <taxon>Cytophagia</taxon>
        <taxon>Cytophagales</taxon>
        <taxon>Rhodocytophagaceae</taxon>
        <taxon>Xanthocytophaga</taxon>
    </lineage>
</organism>